<evidence type="ECO:0000259" key="4">
    <source>
        <dbReference type="SMART" id="SM00822"/>
    </source>
</evidence>
<evidence type="ECO:0000256" key="2">
    <source>
        <dbReference type="ARBA" id="ARBA00023002"/>
    </source>
</evidence>
<dbReference type="Proteomes" id="UP000298133">
    <property type="component" value="Unassembled WGS sequence"/>
</dbReference>
<name>A0A4Y8UMH8_9GAMM</name>
<evidence type="ECO:0000256" key="3">
    <source>
        <dbReference type="RuleBase" id="RU000363"/>
    </source>
</evidence>
<evidence type="ECO:0000313" key="6">
    <source>
        <dbReference type="Proteomes" id="UP000298133"/>
    </source>
</evidence>
<organism evidence="5 6">
    <name type="scientific">Gammaproteobacteria bacterium LSUCC0057</name>
    <dbReference type="NCBI Taxonomy" id="2559237"/>
    <lineage>
        <taxon>Bacteria</taxon>
        <taxon>Pseudomonadati</taxon>
        <taxon>Pseudomonadota</taxon>
        <taxon>Gammaproteobacteria</taxon>
        <taxon>Cellvibrionales</taxon>
        <taxon>Porticoccaceae</taxon>
        <taxon>SAR92 clade</taxon>
    </lineage>
</organism>
<dbReference type="InterPro" id="IPR036291">
    <property type="entry name" value="NAD(P)-bd_dom_sf"/>
</dbReference>
<dbReference type="PANTHER" id="PTHR44196">
    <property type="entry name" value="DEHYDROGENASE/REDUCTASE SDR FAMILY MEMBER 7B"/>
    <property type="match status" value="1"/>
</dbReference>
<dbReference type="InterPro" id="IPR057326">
    <property type="entry name" value="KR_dom"/>
</dbReference>
<gene>
    <name evidence="5" type="ORF">E3W66_00530</name>
</gene>
<reference evidence="5 6" key="1">
    <citation type="submission" date="2019-03" db="EMBL/GenBank/DDBJ databases">
        <title>Draft genome of Gammaproteobacteria bacterium LSUCC0057, a member of the SAR92 clade.</title>
        <authorList>
            <person name="Lanclos V.C."/>
            <person name="Doiron C."/>
            <person name="Henson M.W."/>
            <person name="Thrash J.C."/>
        </authorList>
    </citation>
    <scope>NUCLEOTIDE SEQUENCE [LARGE SCALE GENOMIC DNA]</scope>
    <source>
        <strain evidence="5 6">LSUCC0057</strain>
    </source>
</reference>
<keyword evidence="6" id="KW-1185">Reference proteome</keyword>
<dbReference type="InterPro" id="IPR020904">
    <property type="entry name" value="Sc_DH/Rdtase_CS"/>
</dbReference>
<dbReference type="OrthoDB" id="7301144at2"/>
<evidence type="ECO:0000313" key="5">
    <source>
        <dbReference type="EMBL" id="TFH68483.1"/>
    </source>
</evidence>
<dbReference type="PRINTS" id="PR00081">
    <property type="entry name" value="GDHRDH"/>
</dbReference>
<dbReference type="EMBL" id="SPIA01000001">
    <property type="protein sequence ID" value="TFH68483.1"/>
    <property type="molecule type" value="Genomic_DNA"/>
</dbReference>
<dbReference type="InterPro" id="IPR002347">
    <property type="entry name" value="SDR_fam"/>
</dbReference>
<dbReference type="SMART" id="SM00822">
    <property type="entry name" value="PKS_KR"/>
    <property type="match status" value="1"/>
</dbReference>
<proteinExistence type="inferred from homology"/>
<accession>A0A4Y8UMH8</accession>
<dbReference type="AlphaFoldDB" id="A0A4Y8UMH8"/>
<dbReference type="GO" id="GO:0016020">
    <property type="term" value="C:membrane"/>
    <property type="evidence" value="ECO:0007669"/>
    <property type="project" value="TreeGrafter"/>
</dbReference>
<protein>
    <submittedName>
        <fullName evidence="5">SDR family oxidoreductase</fullName>
    </submittedName>
</protein>
<dbReference type="GO" id="GO:0016491">
    <property type="term" value="F:oxidoreductase activity"/>
    <property type="evidence" value="ECO:0007669"/>
    <property type="project" value="UniProtKB-KW"/>
</dbReference>
<comment type="similarity">
    <text evidence="1 3">Belongs to the short-chain dehydrogenases/reductases (SDR) family.</text>
</comment>
<dbReference type="NCBIfam" id="NF006565">
    <property type="entry name" value="PRK09072.1"/>
    <property type="match status" value="1"/>
</dbReference>
<comment type="caution">
    <text evidence="5">The sequence shown here is derived from an EMBL/GenBank/DDBJ whole genome shotgun (WGS) entry which is preliminary data.</text>
</comment>
<dbReference type="PANTHER" id="PTHR44196:SF1">
    <property type="entry name" value="DEHYDROGENASE_REDUCTASE SDR FAMILY MEMBER 7B"/>
    <property type="match status" value="1"/>
</dbReference>
<feature type="domain" description="Ketoreductase" evidence="4">
    <location>
        <begin position="10"/>
        <end position="185"/>
    </location>
</feature>
<dbReference type="Pfam" id="PF00106">
    <property type="entry name" value="adh_short"/>
    <property type="match status" value="1"/>
</dbReference>
<dbReference type="Gene3D" id="3.40.50.720">
    <property type="entry name" value="NAD(P)-binding Rossmann-like Domain"/>
    <property type="match status" value="1"/>
</dbReference>
<evidence type="ECO:0000256" key="1">
    <source>
        <dbReference type="ARBA" id="ARBA00006484"/>
    </source>
</evidence>
<dbReference type="PRINTS" id="PR00080">
    <property type="entry name" value="SDRFAMILY"/>
</dbReference>
<sequence length="266" mass="28440">MNQHSRFAAKTILLSGATGGLGRALAMQLAQAGAKLLLTARSQPALLQLAEQLPGPHSYFAADISRATERQALCDWAIAEGVDGLINNAGCGLLALAGEQTEPELEQLLAVNLQVPISLCNTLLPTLKMRSDAVIINIGSILGSIGLPGSSLYGATKAGLQRYSEALRRELSDSRVAVFYCAPRAIATPLNSEASFAMNRKLGNAMDSPDQIATTIIKQCHKPPRSIYLGWPEKLFVRINALAPRLVDGALRKQLATIKRFAGRTK</sequence>
<dbReference type="PROSITE" id="PS00061">
    <property type="entry name" value="ADH_SHORT"/>
    <property type="match status" value="1"/>
</dbReference>
<dbReference type="SUPFAM" id="SSF51735">
    <property type="entry name" value="NAD(P)-binding Rossmann-fold domains"/>
    <property type="match status" value="1"/>
</dbReference>
<keyword evidence="2" id="KW-0560">Oxidoreductase</keyword>